<organism evidence="1 2">
    <name type="scientific">Sinomonas flava</name>
    <dbReference type="NCBI Taxonomy" id="496857"/>
    <lineage>
        <taxon>Bacteria</taxon>
        <taxon>Bacillati</taxon>
        <taxon>Actinomycetota</taxon>
        <taxon>Actinomycetes</taxon>
        <taxon>Micrococcales</taxon>
        <taxon>Micrococcaceae</taxon>
        <taxon>Sinomonas</taxon>
    </lineage>
</organism>
<dbReference type="SUPFAM" id="SSF140453">
    <property type="entry name" value="EsxAB dimer-like"/>
    <property type="match status" value="1"/>
</dbReference>
<gene>
    <name evidence="1" type="ORF">GCM10009849_23160</name>
</gene>
<dbReference type="Gene3D" id="6.10.140.1430">
    <property type="match status" value="1"/>
</dbReference>
<evidence type="ECO:0008006" key="3">
    <source>
        <dbReference type="Google" id="ProtNLM"/>
    </source>
</evidence>
<dbReference type="Proteomes" id="UP001500432">
    <property type="component" value="Unassembled WGS sequence"/>
</dbReference>
<comment type="caution">
    <text evidence="1">The sequence shown here is derived from an EMBL/GenBank/DDBJ whole genome shotgun (WGS) entry which is preliminary data.</text>
</comment>
<dbReference type="InterPro" id="IPR036689">
    <property type="entry name" value="ESAT-6-like_sf"/>
</dbReference>
<sequence>MTIRAGANVEELRALALQFGKASKELGSRGQELSAVLGRMDVWRGSDAEQFKQQWSRLHRPALLAVSRQLQEASRTLLANADAQEQTSEASTGALAAGAPSALGVLYDVYETAGGVKAFGSAAWNAINAGRLGLDAWKDTKSLFTSWADVGELVRDGIRGIRSGDGLSDVYQAMRAGVPYSEAFENASRFSQSLRWAGAIAGPFAVAGGIHDVISPSHDGWRGTGDRVAGGLSAVGGVGSMMLATAGGAALLGPIGAPVVIGAGLVAAGWTVGNLVYDNWDSISSFAGDVGGTIADGFGEAKDAVADTVDSVVDGVSDAAGAAKDFVGGLFG</sequence>
<accession>A0ABP5NNA7</accession>
<reference evidence="2" key="1">
    <citation type="journal article" date="2019" name="Int. J. Syst. Evol. Microbiol.">
        <title>The Global Catalogue of Microorganisms (GCM) 10K type strain sequencing project: providing services to taxonomists for standard genome sequencing and annotation.</title>
        <authorList>
            <consortium name="The Broad Institute Genomics Platform"/>
            <consortium name="The Broad Institute Genome Sequencing Center for Infectious Disease"/>
            <person name="Wu L."/>
            <person name="Ma J."/>
        </authorList>
    </citation>
    <scope>NUCLEOTIDE SEQUENCE [LARGE SCALE GENOMIC DNA]</scope>
    <source>
        <strain evidence="2">JCM 16034</strain>
    </source>
</reference>
<evidence type="ECO:0000313" key="2">
    <source>
        <dbReference type="Proteomes" id="UP001500432"/>
    </source>
</evidence>
<keyword evidence="2" id="KW-1185">Reference proteome</keyword>
<dbReference type="EMBL" id="BAAAQW010000006">
    <property type="protein sequence ID" value="GAA2200887.1"/>
    <property type="molecule type" value="Genomic_DNA"/>
</dbReference>
<protein>
    <recommendedName>
        <fullName evidence="3">WXG100 family type VII secretion target</fullName>
    </recommendedName>
</protein>
<name>A0ABP5NNA7_9MICC</name>
<dbReference type="Gene3D" id="1.10.287.1060">
    <property type="entry name" value="ESAT-6-like"/>
    <property type="match status" value="1"/>
</dbReference>
<dbReference type="RefSeq" id="WP_344299882.1">
    <property type="nucleotide sequence ID" value="NZ_BAAAQW010000006.1"/>
</dbReference>
<proteinExistence type="predicted"/>
<evidence type="ECO:0000313" key="1">
    <source>
        <dbReference type="EMBL" id="GAA2200887.1"/>
    </source>
</evidence>